<dbReference type="InterPro" id="IPR050508">
    <property type="entry name" value="Methyltransf_Superfamily"/>
</dbReference>
<keyword evidence="2" id="KW-0808">Transferase</keyword>
<accession>A0A5D4KB26</accession>
<dbReference type="AlphaFoldDB" id="A0A5D4KB26"/>
<dbReference type="PANTHER" id="PTHR42912:SF93">
    <property type="entry name" value="N6-ADENOSINE-METHYLTRANSFERASE TMT1A"/>
    <property type="match status" value="1"/>
</dbReference>
<dbReference type="SUPFAM" id="SSF53335">
    <property type="entry name" value="S-adenosyl-L-methionine-dependent methyltransferases"/>
    <property type="match status" value="1"/>
</dbReference>
<dbReference type="CDD" id="cd02440">
    <property type="entry name" value="AdoMet_MTases"/>
    <property type="match status" value="1"/>
</dbReference>
<dbReference type="Proteomes" id="UP000323317">
    <property type="component" value="Unassembled WGS sequence"/>
</dbReference>
<protein>
    <submittedName>
        <fullName evidence="2">Class I SAM-dependent methyltransferase</fullName>
    </submittedName>
</protein>
<evidence type="ECO:0000259" key="1">
    <source>
        <dbReference type="Pfam" id="PF08241"/>
    </source>
</evidence>
<dbReference type="GO" id="GO:0032259">
    <property type="term" value="P:methylation"/>
    <property type="evidence" value="ECO:0007669"/>
    <property type="project" value="UniProtKB-KW"/>
</dbReference>
<evidence type="ECO:0000313" key="2">
    <source>
        <dbReference type="EMBL" id="TYR74166.1"/>
    </source>
</evidence>
<dbReference type="EMBL" id="VTEH01000013">
    <property type="protein sequence ID" value="TYR74166.1"/>
    <property type="molecule type" value="Genomic_DNA"/>
</dbReference>
<feature type="domain" description="Methyltransferase type 11" evidence="1">
    <location>
        <begin position="49"/>
        <end position="142"/>
    </location>
</feature>
<dbReference type="Pfam" id="PF08241">
    <property type="entry name" value="Methyltransf_11"/>
    <property type="match status" value="1"/>
</dbReference>
<evidence type="ECO:0000313" key="3">
    <source>
        <dbReference type="Proteomes" id="UP000323317"/>
    </source>
</evidence>
<keyword evidence="2" id="KW-0489">Methyltransferase</keyword>
<dbReference type="InterPro" id="IPR029063">
    <property type="entry name" value="SAM-dependent_MTases_sf"/>
</dbReference>
<sequence length="237" mass="27599">MKEKVKKTFNELASVYEKAIDTNSIYNSEYERPSMMAQFPEDLNSKRVLDAGCAAGWYTHQLINRGAEVVAVDLSPEMVASAKRRVGNKAEVLCLDLEKALPFESDSFDYIISSLTLHYLQDWNHIFSEFQRVLKPRGIFLFSVHHPMMDSTILEDTNYFSTQLIIDTWNKEGKDYEVAFYRRPLQEIVTKTASFFMLKEMIEPTPTNNFKMRAPESYKKLMKRPNFLIMKAMKDET</sequence>
<dbReference type="RefSeq" id="WP_148947653.1">
    <property type="nucleotide sequence ID" value="NZ_VTEH01000013.1"/>
</dbReference>
<reference evidence="2 3" key="1">
    <citation type="submission" date="2019-08" db="EMBL/GenBank/DDBJ databases">
        <title>Bacillus genomes from the desert of Cuatro Cienegas, Coahuila.</title>
        <authorList>
            <person name="Olmedo-Alvarez G."/>
        </authorList>
    </citation>
    <scope>NUCLEOTIDE SEQUENCE [LARGE SCALE GENOMIC DNA]</scope>
    <source>
        <strain evidence="2 3">CH40_1T</strain>
    </source>
</reference>
<gene>
    <name evidence="2" type="ORF">FZC79_15215</name>
</gene>
<dbReference type="InterPro" id="IPR013216">
    <property type="entry name" value="Methyltransf_11"/>
</dbReference>
<dbReference type="PANTHER" id="PTHR42912">
    <property type="entry name" value="METHYLTRANSFERASE"/>
    <property type="match status" value="1"/>
</dbReference>
<proteinExistence type="predicted"/>
<dbReference type="Gene3D" id="3.40.50.150">
    <property type="entry name" value="Vaccinia Virus protein VP39"/>
    <property type="match status" value="1"/>
</dbReference>
<dbReference type="GO" id="GO:0008757">
    <property type="term" value="F:S-adenosylmethionine-dependent methyltransferase activity"/>
    <property type="evidence" value="ECO:0007669"/>
    <property type="project" value="InterPro"/>
</dbReference>
<comment type="caution">
    <text evidence="2">The sequence shown here is derived from an EMBL/GenBank/DDBJ whole genome shotgun (WGS) entry which is preliminary data.</text>
</comment>
<name>A0A5D4KB26_9BACI</name>
<organism evidence="2 3">
    <name type="scientific">Rossellomorea vietnamensis</name>
    <dbReference type="NCBI Taxonomy" id="218284"/>
    <lineage>
        <taxon>Bacteria</taxon>
        <taxon>Bacillati</taxon>
        <taxon>Bacillota</taxon>
        <taxon>Bacilli</taxon>
        <taxon>Bacillales</taxon>
        <taxon>Bacillaceae</taxon>
        <taxon>Rossellomorea</taxon>
    </lineage>
</organism>